<evidence type="ECO:0000256" key="3">
    <source>
        <dbReference type="ARBA" id="ARBA00022448"/>
    </source>
</evidence>
<dbReference type="InterPro" id="IPR052017">
    <property type="entry name" value="TSUP"/>
</dbReference>
<sequence length="254" mass="28256">MINQVLTDPLFYFCAVPAVIIFGIAKGGFGGTLSIIAVPLISIAVPPAQAAAIMLPILCVMDLMAVRAYWREWHTANLRILLPASVTGILLGTVTFSYLSEAHIRILIGTIALSFVAYHWLKQQNKDALPVNAWKGRLWGCIAGFTSFGIHAGGPPLSVYLLPQRLPPRQYMSTSSIFFIFTNYIKVLAYLWLGQLNATNLATSLILLPLAPVGIWLGYWLLNKISQAVFYRFIFYFLFATGIKLIYEGIQQWP</sequence>
<dbReference type="GO" id="GO:0005886">
    <property type="term" value="C:plasma membrane"/>
    <property type="evidence" value="ECO:0007669"/>
    <property type="project" value="UniProtKB-SubCell"/>
</dbReference>
<comment type="subcellular location">
    <subcellularLocation>
        <location evidence="1 8">Cell membrane</location>
        <topology evidence="1 8">Multi-pass membrane protein</topology>
    </subcellularLocation>
</comment>
<dbReference type="AlphaFoldDB" id="A0A2S5KJC2"/>
<comment type="similarity">
    <text evidence="2 8">Belongs to the 4-toluene sulfonate uptake permease (TSUP) (TC 2.A.102) family.</text>
</comment>
<evidence type="ECO:0000256" key="4">
    <source>
        <dbReference type="ARBA" id="ARBA00022475"/>
    </source>
</evidence>
<evidence type="ECO:0000256" key="7">
    <source>
        <dbReference type="ARBA" id="ARBA00023136"/>
    </source>
</evidence>
<evidence type="ECO:0000256" key="1">
    <source>
        <dbReference type="ARBA" id="ARBA00004651"/>
    </source>
</evidence>
<evidence type="ECO:0000313" key="10">
    <source>
        <dbReference type="Proteomes" id="UP000238196"/>
    </source>
</evidence>
<accession>A0A2S5KJC2</accession>
<evidence type="ECO:0000256" key="5">
    <source>
        <dbReference type="ARBA" id="ARBA00022692"/>
    </source>
</evidence>
<keyword evidence="5 8" id="KW-0812">Transmembrane</keyword>
<dbReference type="OrthoDB" id="7028171at2"/>
<feature type="transmembrane region" description="Helical" evidence="8">
    <location>
        <begin position="228"/>
        <end position="247"/>
    </location>
</feature>
<evidence type="ECO:0000256" key="2">
    <source>
        <dbReference type="ARBA" id="ARBA00009142"/>
    </source>
</evidence>
<dbReference type="Proteomes" id="UP000238196">
    <property type="component" value="Unassembled WGS sequence"/>
</dbReference>
<protein>
    <recommendedName>
        <fullName evidence="8">Probable membrane transporter protein</fullName>
    </recommendedName>
</protein>
<evidence type="ECO:0000313" key="9">
    <source>
        <dbReference type="EMBL" id="PPC74927.1"/>
    </source>
</evidence>
<proteinExistence type="inferred from homology"/>
<dbReference type="PANTHER" id="PTHR30269:SF37">
    <property type="entry name" value="MEMBRANE TRANSPORTER PROTEIN"/>
    <property type="match status" value="1"/>
</dbReference>
<dbReference type="EMBL" id="PRLP01000122">
    <property type="protein sequence ID" value="PPC74927.1"/>
    <property type="molecule type" value="Genomic_DNA"/>
</dbReference>
<keyword evidence="3" id="KW-0813">Transport</keyword>
<evidence type="ECO:0000256" key="6">
    <source>
        <dbReference type="ARBA" id="ARBA00022989"/>
    </source>
</evidence>
<feature type="transmembrane region" description="Helical" evidence="8">
    <location>
        <begin position="12"/>
        <end position="41"/>
    </location>
</feature>
<keyword evidence="7 8" id="KW-0472">Membrane</keyword>
<feature type="transmembrane region" description="Helical" evidence="8">
    <location>
        <begin position="174"/>
        <end position="193"/>
    </location>
</feature>
<reference evidence="9 10" key="1">
    <citation type="submission" date="2018-02" db="EMBL/GenBank/DDBJ databases">
        <title>novel marine gammaproteobacteria from coastal saline agro ecosystem.</title>
        <authorList>
            <person name="Krishnan R."/>
            <person name="Ramesh Kumar N."/>
        </authorList>
    </citation>
    <scope>NUCLEOTIDE SEQUENCE [LARGE SCALE GENOMIC DNA]</scope>
    <source>
        <strain evidence="9 10">228</strain>
    </source>
</reference>
<feature type="transmembrane region" description="Helical" evidence="8">
    <location>
        <begin position="78"/>
        <end position="98"/>
    </location>
</feature>
<feature type="transmembrane region" description="Helical" evidence="8">
    <location>
        <begin position="104"/>
        <end position="121"/>
    </location>
</feature>
<evidence type="ECO:0000256" key="8">
    <source>
        <dbReference type="RuleBase" id="RU363041"/>
    </source>
</evidence>
<dbReference type="InterPro" id="IPR002781">
    <property type="entry name" value="TM_pro_TauE-like"/>
</dbReference>
<keyword evidence="6 8" id="KW-1133">Transmembrane helix</keyword>
<feature type="transmembrane region" description="Helical" evidence="8">
    <location>
        <begin position="142"/>
        <end position="162"/>
    </location>
</feature>
<gene>
    <name evidence="9" type="ORF">C4K68_23385</name>
</gene>
<keyword evidence="4 8" id="KW-1003">Cell membrane</keyword>
<comment type="caution">
    <text evidence="9">The sequence shown here is derived from an EMBL/GenBank/DDBJ whole genome shotgun (WGS) entry which is preliminary data.</text>
</comment>
<organism evidence="9 10">
    <name type="scientific">Proteobacteria bacterium 228</name>
    <dbReference type="NCBI Taxonomy" id="2083153"/>
    <lineage>
        <taxon>Bacteria</taxon>
        <taxon>Pseudomonadati</taxon>
        <taxon>Pseudomonadota</taxon>
    </lineage>
</organism>
<dbReference type="PANTHER" id="PTHR30269">
    <property type="entry name" value="TRANSMEMBRANE PROTEIN YFCA"/>
    <property type="match status" value="1"/>
</dbReference>
<name>A0A2S5KJC2_9PROT</name>
<feature type="transmembrane region" description="Helical" evidence="8">
    <location>
        <begin position="205"/>
        <end position="222"/>
    </location>
</feature>
<dbReference type="Pfam" id="PF01925">
    <property type="entry name" value="TauE"/>
    <property type="match status" value="1"/>
</dbReference>